<accession>A0ABQ9GB83</accession>
<dbReference type="SUPFAM" id="SSF57903">
    <property type="entry name" value="FYVE/PHD zinc finger"/>
    <property type="match status" value="1"/>
</dbReference>
<evidence type="ECO:0000313" key="2">
    <source>
        <dbReference type="Proteomes" id="UP001159363"/>
    </source>
</evidence>
<gene>
    <name evidence="1" type="ORF">PR048_028670</name>
</gene>
<keyword evidence="2" id="KW-1185">Reference proteome</keyword>
<dbReference type="InterPro" id="IPR011011">
    <property type="entry name" value="Znf_FYVE_PHD"/>
</dbReference>
<reference evidence="1 2" key="1">
    <citation type="submission" date="2023-02" db="EMBL/GenBank/DDBJ databases">
        <title>LHISI_Scaffold_Assembly.</title>
        <authorList>
            <person name="Stuart O.P."/>
            <person name="Cleave R."/>
            <person name="Magrath M.J.L."/>
            <person name="Mikheyev A.S."/>
        </authorList>
    </citation>
    <scope>NUCLEOTIDE SEQUENCE [LARGE SCALE GENOMIC DNA]</scope>
    <source>
        <strain evidence="1">Daus_M_001</strain>
        <tissue evidence="1">Leg muscle</tissue>
    </source>
</reference>
<feature type="non-terminal residue" evidence="1">
    <location>
        <position position="114"/>
    </location>
</feature>
<evidence type="ECO:0000313" key="1">
    <source>
        <dbReference type="EMBL" id="KAJ8869677.1"/>
    </source>
</evidence>
<dbReference type="EMBL" id="JARBHB010000013">
    <property type="protein sequence ID" value="KAJ8869677.1"/>
    <property type="molecule type" value="Genomic_DNA"/>
</dbReference>
<organism evidence="1 2">
    <name type="scientific">Dryococelus australis</name>
    <dbReference type="NCBI Taxonomy" id="614101"/>
    <lineage>
        <taxon>Eukaryota</taxon>
        <taxon>Metazoa</taxon>
        <taxon>Ecdysozoa</taxon>
        <taxon>Arthropoda</taxon>
        <taxon>Hexapoda</taxon>
        <taxon>Insecta</taxon>
        <taxon>Pterygota</taxon>
        <taxon>Neoptera</taxon>
        <taxon>Polyneoptera</taxon>
        <taxon>Phasmatodea</taxon>
        <taxon>Verophasmatodea</taxon>
        <taxon>Anareolatae</taxon>
        <taxon>Phasmatidae</taxon>
        <taxon>Eurycanthinae</taxon>
        <taxon>Dryococelus</taxon>
    </lineage>
</organism>
<name>A0ABQ9GB83_9NEOP</name>
<comment type="caution">
    <text evidence="1">The sequence shown here is derived from an EMBL/GenBank/DDBJ whole genome shotgun (WGS) entry which is preliminary data.</text>
</comment>
<protein>
    <submittedName>
        <fullName evidence="1">Uncharacterized protein</fullName>
    </submittedName>
</protein>
<sequence>MDMQMIDSSESNVGADDDAERLFCTVLFSEDRRGEKWAQCCKCRLWAHEECGGEEEHQYGQCPEALQTTVHVRLLHAEILQLRHEGCVDPQVVNPPRTIASPANCRQLHHNSLR</sequence>
<proteinExistence type="predicted"/>
<dbReference type="Proteomes" id="UP001159363">
    <property type="component" value="Chromosome 12"/>
</dbReference>